<reference evidence="4 5" key="1">
    <citation type="submission" date="2019-08" db="EMBL/GenBank/DDBJ databases">
        <title>Actinomadura sp. nov. CYP1-5 isolated from mountain soil.</title>
        <authorList>
            <person name="Songsumanus A."/>
            <person name="Kuncharoen N."/>
            <person name="Kudo T."/>
            <person name="Yuki M."/>
            <person name="Igarashi Y."/>
            <person name="Tanasupawat S."/>
        </authorList>
    </citation>
    <scope>NUCLEOTIDE SEQUENCE [LARGE SCALE GENOMIC DNA]</scope>
    <source>
        <strain evidence="4 5">JCM 14158</strain>
    </source>
</reference>
<comment type="caution">
    <text evidence="4">The sequence shown here is derived from an EMBL/GenBank/DDBJ whole genome shotgun (WGS) entry which is preliminary data.</text>
</comment>
<evidence type="ECO:0000313" key="5">
    <source>
        <dbReference type="Proteomes" id="UP000323380"/>
    </source>
</evidence>
<dbReference type="PANTHER" id="PTHR22946:SF9">
    <property type="entry name" value="POLYKETIDE TRANSFERASE AF380"/>
    <property type="match status" value="1"/>
</dbReference>
<comment type="similarity">
    <text evidence="1">Belongs to the AB hydrolase superfamily.</text>
</comment>
<sequence>MDTADVTLDLADATLPGDLALPGDEPGGVVLFAHGSGSSRHSPRNRAVAAGLNEAGIGTLLIDLLTAEEDARDAVTAELRFDIGLLTRRLAGAIDWLAAAPATAGRPVGLFGASTGAAAALAAAAERPGRIGAVVSRGGRPDLAGDALGRVAAPVLLIVGARDPVVLRLNDEAAGRLRGAVHRLEVVPRASHLFEEPGTMERVTDLAAQWFVRYLTEQSAVP</sequence>
<dbReference type="GO" id="GO:0052689">
    <property type="term" value="F:carboxylic ester hydrolase activity"/>
    <property type="evidence" value="ECO:0007669"/>
    <property type="project" value="UniProtKB-ARBA"/>
</dbReference>
<dbReference type="STRING" id="1220554.GCA_001552135_06976"/>
<dbReference type="EMBL" id="VSFG01000005">
    <property type="protein sequence ID" value="TYB44242.1"/>
    <property type="molecule type" value="Genomic_DNA"/>
</dbReference>
<evidence type="ECO:0000256" key="2">
    <source>
        <dbReference type="ARBA" id="ARBA00022801"/>
    </source>
</evidence>
<gene>
    <name evidence="4" type="ORF">FXF69_25180</name>
</gene>
<dbReference type="RefSeq" id="WP_067901904.1">
    <property type="nucleotide sequence ID" value="NZ_VSFG01000005.1"/>
</dbReference>
<protein>
    <submittedName>
        <fullName evidence="4">Hydrolase</fullName>
    </submittedName>
</protein>
<accession>A0A5D0NIN7</accession>
<proteinExistence type="inferred from homology"/>
<name>A0A5D0NIN7_9ACTN</name>
<evidence type="ECO:0000259" key="3">
    <source>
        <dbReference type="Pfam" id="PF01738"/>
    </source>
</evidence>
<keyword evidence="5" id="KW-1185">Reference proteome</keyword>
<organism evidence="4 5">
    <name type="scientific">Actinomadura chibensis</name>
    <dbReference type="NCBI Taxonomy" id="392828"/>
    <lineage>
        <taxon>Bacteria</taxon>
        <taxon>Bacillati</taxon>
        <taxon>Actinomycetota</taxon>
        <taxon>Actinomycetes</taxon>
        <taxon>Streptosporangiales</taxon>
        <taxon>Thermomonosporaceae</taxon>
        <taxon>Actinomadura</taxon>
    </lineage>
</organism>
<dbReference type="InterPro" id="IPR002925">
    <property type="entry name" value="Dienelactn_hydro"/>
</dbReference>
<dbReference type="SUPFAM" id="SSF53474">
    <property type="entry name" value="alpha/beta-Hydrolases"/>
    <property type="match status" value="1"/>
</dbReference>
<dbReference type="InterPro" id="IPR029058">
    <property type="entry name" value="AB_hydrolase_fold"/>
</dbReference>
<dbReference type="Gene3D" id="3.40.50.1820">
    <property type="entry name" value="alpha/beta hydrolase"/>
    <property type="match status" value="1"/>
</dbReference>
<dbReference type="InterPro" id="IPR050261">
    <property type="entry name" value="FrsA_esterase"/>
</dbReference>
<dbReference type="Proteomes" id="UP000323380">
    <property type="component" value="Unassembled WGS sequence"/>
</dbReference>
<evidence type="ECO:0000256" key="1">
    <source>
        <dbReference type="ARBA" id="ARBA00008645"/>
    </source>
</evidence>
<evidence type="ECO:0000313" key="4">
    <source>
        <dbReference type="EMBL" id="TYB44242.1"/>
    </source>
</evidence>
<dbReference type="Pfam" id="PF01738">
    <property type="entry name" value="DLH"/>
    <property type="match status" value="1"/>
</dbReference>
<feature type="domain" description="Dienelactone hydrolase" evidence="3">
    <location>
        <begin position="58"/>
        <end position="199"/>
    </location>
</feature>
<keyword evidence="2 4" id="KW-0378">Hydrolase</keyword>
<dbReference type="AlphaFoldDB" id="A0A5D0NIN7"/>
<dbReference type="PANTHER" id="PTHR22946">
    <property type="entry name" value="DIENELACTONE HYDROLASE DOMAIN-CONTAINING PROTEIN-RELATED"/>
    <property type="match status" value="1"/>
</dbReference>